<sequence>MLKIALEIDVAGFERQVDDHMAKAFAPAVVEALNRAGEAGADAVRQGMMTSFDRPTQFTLEGVGVMKASIRTGGGDPSVLIYLKDRTASYLYLQVFGGTRHAGDPFTTKRGPIVPGPKAPRDNFGNLPRGYTAKAMQEPDVSWVTLKPGEPPALVRKRPGQPLEVLALIVNEVSFQPQTLDFDGLATGGALDAFGPTFEQAFDIT</sequence>
<dbReference type="RefSeq" id="WP_238272957.1">
    <property type="nucleotide sequence ID" value="NZ_BPQG01000081.1"/>
</dbReference>
<evidence type="ECO:0000313" key="1">
    <source>
        <dbReference type="EMBL" id="GJD46554.1"/>
    </source>
</evidence>
<proteinExistence type="predicted"/>
<organism evidence="1 2">
    <name type="scientific">Methylobacterium cerastii</name>
    <dbReference type="NCBI Taxonomy" id="932741"/>
    <lineage>
        <taxon>Bacteria</taxon>
        <taxon>Pseudomonadati</taxon>
        <taxon>Pseudomonadota</taxon>
        <taxon>Alphaproteobacteria</taxon>
        <taxon>Hyphomicrobiales</taxon>
        <taxon>Methylobacteriaceae</taxon>
        <taxon>Methylobacterium</taxon>
    </lineage>
</organism>
<keyword evidence="2" id="KW-1185">Reference proteome</keyword>
<protein>
    <submittedName>
        <fullName evidence="1">Uncharacterized protein</fullName>
    </submittedName>
</protein>
<dbReference type="EMBL" id="BPQG01000081">
    <property type="protein sequence ID" value="GJD46554.1"/>
    <property type="molecule type" value="Genomic_DNA"/>
</dbReference>
<name>A0ABQ4QNE2_9HYPH</name>
<evidence type="ECO:0000313" key="2">
    <source>
        <dbReference type="Proteomes" id="UP001055117"/>
    </source>
</evidence>
<gene>
    <name evidence="1" type="ORF">AFCDBAGC_4436</name>
</gene>
<dbReference type="Proteomes" id="UP001055117">
    <property type="component" value="Unassembled WGS sequence"/>
</dbReference>
<accession>A0ABQ4QNE2</accession>
<comment type="caution">
    <text evidence="1">The sequence shown here is derived from an EMBL/GenBank/DDBJ whole genome shotgun (WGS) entry which is preliminary data.</text>
</comment>
<reference evidence="1 2" key="1">
    <citation type="journal article" date="2021" name="Front. Microbiol.">
        <title>Comprehensive Comparative Genomics and Phenotyping of Methylobacterium Species.</title>
        <authorList>
            <person name="Alessa O."/>
            <person name="Ogura Y."/>
            <person name="Fujitani Y."/>
            <person name="Takami H."/>
            <person name="Hayashi T."/>
            <person name="Sahin N."/>
            <person name="Tani A."/>
        </authorList>
    </citation>
    <scope>NUCLEOTIDE SEQUENCE [LARGE SCALE GENOMIC DNA]</scope>
    <source>
        <strain evidence="1 2">DSM 23679</strain>
    </source>
</reference>